<evidence type="ECO:0008006" key="4">
    <source>
        <dbReference type="Google" id="ProtNLM"/>
    </source>
</evidence>
<dbReference type="SUPFAM" id="SSF48452">
    <property type="entry name" value="TPR-like"/>
    <property type="match status" value="1"/>
</dbReference>
<dbReference type="Gene3D" id="1.25.40.10">
    <property type="entry name" value="Tetratricopeptide repeat domain"/>
    <property type="match status" value="1"/>
</dbReference>
<dbReference type="Proteomes" id="UP001501020">
    <property type="component" value="Unassembled WGS sequence"/>
</dbReference>
<dbReference type="InterPro" id="IPR011990">
    <property type="entry name" value="TPR-like_helical_dom_sf"/>
</dbReference>
<dbReference type="PROSITE" id="PS50005">
    <property type="entry name" value="TPR"/>
    <property type="match status" value="1"/>
</dbReference>
<evidence type="ECO:0000256" key="1">
    <source>
        <dbReference type="PROSITE-ProRule" id="PRU00339"/>
    </source>
</evidence>
<proteinExistence type="predicted"/>
<protein>
    <recommendedName>
        <fullName evidence="4">Tetratricopeptide repeat protein</fullName>
    </recommendedName>
</protein>
<keyword evidence="3" id="KW-1185">Reference proteome</keyword>
<organism evidence="2 3">
    <name type="scientific">Actinomadura napierensis</name>
    <dbReference type="NCBI Taxonomy" id="267854"/>
    <lineage>
        <taxon>Bacteria</taxon>
        <taxon>Bacillati</taxon>
        <taxon>Actinomycetota</taxon>
        <taxon>Actinomycetes</taxon>
        <taxon>Streptosporangiales</taxon>
        <taxon>Thermomonosporaceae</taxon>
        <taxon>Actinomadura</taxon>
    </lineage>
</organism>
<dbReference type="RefSeq" id="WP_344275456.1">
    <property type="nucleotide sequence ID" value="NZ_BAAAMR010000068.1"/>
</dbReference>
<sequence>MRARALELLPRAIEHDLANGDAGNLFDSLANAVGQCMDPRHPLFAELVRRALEARITQGIGRGQSDEAFAGVAETAVGTLMSAGVRVADLWLLVAAYHAHYDNGGERRRRSIRKAVESSQDALERLRAELILAKFHIDTSEYRAAHSVLDGCENLMRRSRDTDRYRADLHCSRAMSYFYADSGRAEELFRQAIQEAEPYRDDPDVAQSAAQAHHYLGRLAYSRGEFGEAIEQYLEAQELSTGRLTGRGFHHLRIAEILIEYGEQDEAYYHLNECAYFFRRVYQVSNGEAQLDHASARWELKAGRPDKAFELLESALGKAAGTSFSRGVIQYSFELARLHLSHRRPFRAFRLLWRAAVTLLVTELIENGRPAFGKIRTILTLVPHIGVVPRRSRPRPQVACTCGADHVRPRVWT</sequence>
<dbReference type="EMBL" id="BAAAMR010000068">
    <property type="protein sequence ID" value="GAA2155350.1"/>
    <property type="molecule type" value="Genomic_DNA"/>
</dbReference>
<evidence type="ECO:0000313" key="2">
    <source>
        <dbReference type="EMBL" id="GAA2155350.1"/>
    </source>
</evidence>
<name>A0ABN3A707_9ACTN</name>
<feature type="repeat" description="TPR" evidence="1">
    <location>
        <begin position="210"/>
        <end position="243"/>
    </location>
</feature>
<accession>A0ABN3A707</accession>
<dbReference type="InterPro" id="IPR019734">
    <property type="entry name" value="TPR_rpt"/>
</dbReference>
<gene>
    <name evidence="2" type="ORF">GCM10009727_63180</name>
</gene>
<reference evidence="2 3" key="1">
    <citation type="journal article" date="2019" name="Int. J. Syst. Evol. Microbiol.">
        <title>The Global Catalogue of Microorganisms (GCM) 10K type strain sequencing project: providing services to taxonomists for standard genome sequencing and annotation.</title>
        <authorList>
            <consortium name="The Broad Institute Genomics Platform"/>
            <consortium name="The Broad Institute Genome Sequencing Center for Infectious Disease"/>
            <person name="Wu L."/>
            <person name="Ma J."/>
        </authorList>
    </citation>
    <scope>NUCLEOTIDE SEQUENCE [LARGE SCALE GENOMIC DNA]</scope>
    <source>
        <strain evidence="2 3">JCM 13850</strain>
    </source>
</reference>
<comment type="caution">
    <text evidence="2">The sequence shown here is derived from an EMBL/GenBank/DDBJ whole genome shotgun (WGS) entry which is preliminary data.</text>
</comment>
<evidence type="ECO:0000313" key="3">
    <source>
        <dbReference type="Proteomes" id="UP001501020"/>
    </source>
</evidence>
<keyword evidence="1" id="KW-0802">TPR repeat</keyword>